<evidence type="ECO:0000313" key="1">
    <source>
        <dbReference type="EMBL" id="CAG6571281.1"/>
    </source>
</evidence>
<sequence length="156" mass="17302">MNEIVELCSEKPGSKHSGSGPCWGSNSEEEHCFSAVAAYTSHQTERFLSSGGSSPGGVILKFEPSIGWMFTVIVIMQIMITITHCRPVPVPDSAKIRIHVPVKHHTHLHTKTVVKTVHVGIPVKPIKPHHEESDDDNGWEYGKKKKTSNYLKLLNN</sequence>
<proteinExistence type="predicted"/>
<dbReference type="AlphaFoldDB" id="A0A8D8NN35"/>
<organism evidence="1">
    <name type="scientific">Culex pipiens</name>
    <name type="common">House mosquito</name>
    <dbReference type="NCBI Taxonomy" id="7175"/>
    <lineage>
        <taxon>Eukaryota</taxon>
        <taxon>Metazoa</taxon>
        <taxon>Ecdysozoa</taxon>
        <taxon>Arthropoda</taxon>
        <taxon>Hexapoda</taxon>
        <taxon>Insecta</taxon>
        <taxon>Pterygota</taxon>
        <taxon>Neoptera</taxon>
        <taxon>Endopterygota</taxon>
        <taxon>Diptera</taxon>
        <taxon>Nematocera</taxon>
        <taxon>Culicoidea</taxon>
        <taxon>Culicidae</taxon>
        <taxon>Culicinae</taxon>
        <taxon>Culicini</taxon>
        <taxon>Culex</taxon>
        <taxon>Culex</taxon>
    </lineage>
</organism>
<protein>
    <submittedName>
        <fullName evidence="1">(northern house mosquito) hypothetical protein</fullName>
    </submittedName>
</protein>
<name>A0A8D8NN35_CULPI</name>
<dbReference type="EMBL" id="HBUE01285580">
    <property type="protein sequence ID" value="CAG6571281.1"/>
    <property type="molecule type" value="Transcribed_RNA"/>
</dbReference>
<accession>A0A8D8NN35</accession>
<reference evidence="1" key="1">
    <citation type="submission" date="2021-05" db="EMBL/GenBank/DDBJ databases">
        <authorList>
            <person name="Alioto T."/>
            <person name="Alioto T."/>
            <person name="Gomez Garrido J."/>
        </authorList>
    </citation>
    <scope>NUCLEOTIDE SEQUENCE</scope>
</reference>
<dbReference type="EMBL" id="HBUE01179975">
    <property type="protein sequence ID" value="CAG6519727.1"/>
    <property type="molecule type" value="Transcribed_RNA"/>
</dbReference>